<name>A0AAV2NKU9_9HYME</name>
<dbReference type="SUPFAM" id="SSF100910">
    <property type="entry name" value="Chemosensory protein Csp2"/>
    <property type="match status" value="1"/>
</dbReference>
<feature type="signal peptide" evidence="1">
    <location>
        <begin position="1"/>
        <end position="20"/>
    </location>
</feature>
<dbReference type="Proteomes" id="UP001497644">
    <property type="component" value="Chromosome 2"/>
</dbReference>
<dbReference type="InterPro" id="IPR036682">
    <property type="entry name" value="OS_D_A10/PebIII_sf"/>
</dbReference>
<keyword evidence="1" id="KW-0732">Signal</keyword>
<evidence type="ECO:0000256" key="1">
    <source>
        <dbReference type="SAM" id="SignalP"/>
    </source>
</evidence>
<proteinExistence type="predicted"/>
<dbReference type="PANTHER" id="PTHR11257:SF13">
    <property type="entry name" value="GEO07322P1"/>
    <property type="match status" value="1"/>
</dbReference>
<keyword evidence="3" id="KW-1185">Reference proteome</keyword>
<sequence>MARLSYIVAIISIALTCVLAEEFYSNRYDDVDVSGIFNNPKLREQYYKCFMDLAPCKTADAKFFKGIFGEALQTECKKCTEKQKQTLDYVIDWYTKNNPAELQALIAKSLEDLRKKNAK</sequence>
<feature type="chain" id="PRO_5043393753" evidence="1">
    <location>
        <begin position="21"/>
        <end position="119"/>
    </location>
</feature>
<dbReference type="AlphaFoldDB" id="A0AAV2NKU9"/>
<dbReference type="InterPro" id="IPR005055">
    <property type="entry name" value="A10/PebIII"/>
</dbReference>
<evidence type="ECO:0000313" key="2">
    <source>
        <dbReference type="EMBL" id="CAL1680393.1"/>
    </source>
</evidence>
<organism evidence="2 3">
    <name type="scientific">Lasius platythorax</name>
    <dbReference type="NCBI Taxonomy" id="488582"/>
    <lineage>
        <taxon>Eukaryota</taxon>
        <taxon>Metazoa</taxon>
        <taxon>Ecdysozoa</taxon>
        <taxon>Arthropoda</taxon>
        <taxon>Hexapoda</taxon>
        <taxon>Insecta</taxon>
        <taxon>Pterygota</taxon>
        <taxon>Neoptera</taxon>
        <taxon>Endopterygota</taxon>
        <taxon>Hymenoptera</taxon>
        <taxon>Apocrita</taxon>
        <taxon>Aculeata</taxon>
        <taxon>Formicoidea</taxon>
        <taxon>Formicidae</taxon>
        <taxon>Formicinae</taxon>
        <taxon>Lasius</taxon>
        <taxon>Lasius</taxon>
    </lineage>
</organism>
<evidence type="ECO:0000313" key="3">
    <source>
        <dbReference type="Proteomes" id="UP001497644"/>
    </source>
</evidence>
<gene>
    <name evidence="2" type="ORF">LPLAT_LOCUS6423</name>
</gene>
<dbReference type="EMBL" id="OZ034825">
    <property type="protein sequence ID" value="CAL1680393.1"/>
    <property type="molecule type" value="Genomic_DNA"/>
</dbReference>
<dbReference type="Pfam" id="PF03392">
    <property type="entry name" value="OS-D"/>
    <property type="match status" value="1"/>
</dbReference>
<dbReference type="Gene3D" id="1.10.2080.10">
    <property type="entry name" value="Insect odorant-binding protein A10/Ejaculatory bulb-specific protein 3"/>
    <property type="match status" value="1"/>
</dbReference>
<accession>A0AAV2NKU9</accession>
<dbReference type="PANTHER" id="PTHR11257">
    <property type="entry name" value="CHEMOSENSORY PROTEIN-RELATED"/>
    <property type="match status" value="1"/>
</dbReference>
<protein>
    <submittedName>
        <fullName evidence="2">Uncharacterized protein</fullName>
    </submittedName>
</protein>
<reference evidence="2" key="1">
    <citation type="submission" date="2024-04" db="EMBL/GenBank/DDBJ databases">
        <authorList>
            <consortium name="Molecular Ecology Group"/>
        </authorList>
    </citation>
    <scope>NUCLEOTIDE SEQUENCE</scope>
</reference>